<dbReference type="Pfam" id="PF08777">
    <property type="entry name" value="RRM_3"/>
    <property type="match status" value="1"/>
</dbReference>
<gene>
    <name evidence="9" type="ORF">GPECTOR_11g90</name>
</gene>
<dbReference type="InterPro" id="IPR036390">
    <property type="entry name" value="WH_DNA-bd_sf"/>
</dbReference>
<dbReference type="SMART" id="SM00715">
    <property type="entry name" value="LA"/>
    <property type="match status" value="1"/>
</dbReference>
<comment type="caution">
    <text evidence="9">The sequence shown here is derived from an EMBL/GenBank/DDBJ whole genome shotgun (WGS) entry which is preliminary data.</text>
</comment>
<sequence>MAALDDATKAKVLRQVEFYFSDSNLPKDKFLKERMAEDPNGYVKLNIIIAFQRMRDLLKVTSSEPDQVPADVVSRVADVLAGSASLVLDESKTKLKRKTPLEDEAAIAKAIDSRSLYVRPFPVDTTVDAITEFFNGHAAVNCVRMRRHMKSKMFKGSVFVEFASEELAEKVLGSSLEYAGAPLRLQKKAAYLDSKREARKTRGAGKAHGGDHSDDSNIDVGLPDGLGGEVDSKAAAASPASAGRQQNRPQQSKPQQPQRGAKRKQDEPEYDEGDLGEGPSSKRSKPAEGAEQGAEAEGGDADEDMGEGEGEEVPEPTFVPGCLVDFTLDAELPELTGPLVIKDVMGGVDKILFVELRKDRKGGIIRFKTAELAATAIADFGAREEDARTIAGIKGSMSKVEGEAEKDFFKRVALAR</sequence>
<evidence type="ECO:0000256" key="4">
    <source>
        <dbReference type="PROSITE-ProRule" id="PRU00332"/>
    </source>
</evidence>
<protein>
    <recommendedName>
        <fullName evidence="11">HTH La-type RNA-binding domain-containing protein</fullName>
    </recommendedName>
</protein>
<dbReference type="GO" id="GO:0006396">
    <property type="term" value="P:RNA processing"/>
    <property type="evidence" value="ECO:0007669"/>
    <property type="project" value="InterPro"/>
</dbReference>
<keyword evidence="10" id="KW-1185">Reference proteome</keyword>
<dbReference type="Proteomes" id="UP000075714">
    <property type="component" value="Unassembled WGS sequence"/>
</dbReference>
<dbReference type="InterPro" id="IPR006630">
    <property type="entry name" value="La_HTH"/>
</dbReference>
<dbReference type="STRING" id="33097.A0A150GQE6"/>
<dbReference type="GO" id="GO:0005634">
    <property type="term" value="C:nucleus"/>
    <property type="evidence" value="ECO:0007669"/>
    <property type="project" value="UniProtKB-SubCell"/>
</dbReference>
<dbReference type="Gene3D" id="1.10.10.10">
    <property type="entry name" value="Winged helix-like DNA-binding domain superfamily/Winged helix DNA-binding domain"/>
    <property type="match status" value="1"/>
</dbReference>
<dbReference type="PANTHER" id="PTHR22792:SF157">
    <property type="entry name" value="LA PROTEIN"/>
    <property type="match status" value="1"/>
</dbReference>
<dbReference type="SMART" id="SM00360">
    <property type="entry name" value="RRM"/>
    <property type="match status" value="1"/>
</dbReference>
<dbReference type="InterPro" id="IPR036388">
    <property type="entry name" value="WH-like_DNA-bd_sf"/>
</dbReference>
<dbReference type="InterPro" id="IPR045180">
    <property type="entry name" value="La_dom_prot"/>
</dbReference>
<feature type="region of interest" description="Disordered" evidence="5">
    <location>
        <begin position="194"/>
        <end position="318"/>
    </location>
</feature>
<dbReference type="AlphaFoldDB" id="A0A150GQE6"/>
<evidence type="ECO:0008006" key="11">
    <source>
        <dbReference type="Google" id="ProtNLM"/>
    </source>
</evidence>
<dbReference type="InterPro" id="IPR002344">
    <property type="entry name" value="Lupus_La"/>
</dbReference>
<evidence type="ECO:0000256" key="3">
    <source>
        <dbReference type="ARBA" id="ARBA00023242"/>
    </source>
</evidence>
<dbReference type="InterPro" id="IPR000504">
    <property type="entry name" value="RRM_dom"/>
</dbReference>
<organism evidence="9 10">
    <name type="scientific">Gonium pectorale</name>
    <name type="common">Green alga</name>
    <dbReference type="NCBI Taxonomy" id="33097"/>
    <lineage>
        <taxon>Eukaryota</taxon>
        <taxon>Viridiplantae</taxon>
        <taxon>Chlorophyta</taxon>
        <taxon>core chlorophytes</taxon>
        <taxon>Chlorophyceae</taxon>
        <taxon>CS clade</taxon>
        <taxon>Chlamydomonadales</taxon>
        <taxon>Volvocaceae</taxon>
        <taxon>Gonium</taxon>
    </lineage>
</organism>
<keyword evidence="2 4" id="KW-0694">RNA-binding</keyword>
<reference evidence="10" key="1">
    <citation type="journal article" date="2016" name="Nat. Commun.">
        <title>The Gonium pectorale genome demonstrates co-option of cell cycle regulation during the evolution of multicellularity.</title>
        <authorList>
            <person name="Hanschen E.R."/>
            <person name="Marriage T.N."/>
            <person name="Ferris P.J."/>
            <person name="Hamaji T."/>
            <person name="Toyoda A."/>
            <person name="Fujiyama A."/>
            <person name="Neme R."/>
            <person name="Noguchi H."/>
            <person name="Minakuchi Y."/>
            <person name="Suzuki M."/>
            <person name="Kawai-Toyooka H."/>
            <person name="Smith D.R."/>
            <person name="Sparks H."/>
            <person name="Anderson J."/>
            <person name="Bakaric R."/>
            <person name="Luria V."/>
            <person name="Karger A."/>
            <person name="Kirschner M.W."/>
            <person name="Durand P.M."/>
            <person name="Michod R.E."/>
            <person name="Nozaki H."/>
            <person name="Olson B.J."/>
        </authorList>
    </citation>
    <scope>NUCLEOTIDE SEQUENCE [LARGE SCALE GENOMIC DNA]</scope>
    <source>
        <strain evidence="10">NIES-2863</strain>
    </source>
</reference>
<dbReference type="Pfam" id="PF05383">
    <property type="entry name" value="La"/>
    <property type="match status" value="1"/>
</dbReference>
<evidence type="ECO:0000256" key="5">
    <source>
        <dbReference type="SAM" id="MobiDB-lite"/>
    </source>
</evidence>
<evidence type="ECO:0000259" key="6">
    <source>
        <dbReference type="PROSITE" id="PS50102"/>
    </source>
</evidence>
<evidence type="ECO:0000259" key="8">
    <source>
        <dbReference type="PROSITE" id="PS51939"/>
    </source>
</evidence>
<evidence type="ECO:0000313" key="10">
    <source>
        <dbReference type="Proteomes" id="UP000075714"/>
    </source>
</evidence>
<dbReference type="SUPFAM" id="SSF54928">
    <property type="entry name" value="RNA-binding domain, RBD"/>
    <property type="match status" value="1"/>
</dbReference>
<evidence type="ECO:0000256" key="2">
    <source>
        <dbReference type="ARBA" id="ARBA00022884"/>
    </source>
</evidence>
<dbReference type="CDD" id="cd08030">
    <property type="entry name" value="LA_like_plant"/>
    <property type="match status" value="1"/>
</dbReference>
<proteinExistence type="predicted"/>
<dbReference type="EMBL" id="LSYV01000012">
    <property type="protein sequence ID" value="KXZ51968.1"/>
    <property type="molecule type" value="Genomic_DNA"/>
</dbReference>
<dbReference type="CDD" id="cd12291">
    <property type="entry name" value="RRM1_La"/>
    <property type="match status" value="1"/>
</dbReference>
<dbReference type="Pfam" id="PF00076">
    <property type="entry name" value="RRM_1"/>
    <property type="match status" value="1"/>
</dbReference>
<dbReference type="Gene3D" id="3.30.70.330">
    <property type="match status" value="2"/>
</dbReference>
<dbReference type="PROSITE" id="PS50102">
    <property type="entry name" value="RRM"/>
    <property type="match status" value="1"/>
</dbReference>
<name>A0A150GQE6_GONPE</name>
<dbReference type="InterPro" id="IPR014886">
    <property type="entry name" value="La_xRRM"/>
</dbReference>
<comment type="subcellular location">
    <subcellularLocation>
        <location evidence="1">Nucleus</location>
    </subcellularLocation>
</comment>
<evidence type="ECO:0000259" key="7">
    <source>
        <dbReference type="PROSITE" id="PS50961"/>
    </source>
</evidence>
<feature type="compositionally biased region" description="Acidic residues" evidence="5">
    <location>
        <begin position="297"/>
        <end position="314"/>
    </location>
</feature>
<dbReference type="GO" id="GO:1990904">
    <property type="term" value="C:ribonucleoprotein complex"/>
    <property type="evidence" value="ECO:0007669"/>
    <property type="project" value="UniProtKB-UniRule"/>
</dbReference>
<dbReference type="GO" id="GO:0003723">
    <property type="term" value="F:RNA binding"/>
    <property type="evidence" value="ECO:0007669"/>
    <property type="project" value="UniProtKB-UniRule"/>
</dbReference>
<feature type="domain" description="HTH La-type RNA-binding" evidence="7">
    <location>
        <begin position="2"/>
        <end position="105"/>
    </location>
</feature>
<dbReference type="OrthoDB" id="439993at2759"/>
<dbReference type="PROSITE" id="PS50961">
    <property type="entry name" value="HTH_LA"/>
    <property type="match status" value="1"/>
</dbReference>
<dbReference type="PROSITE" id="PS51939">
    <property type="entry name" value="XRRM"/>
    <property type="match status" value="1"/>
</dbReference>
<evidence type="ECO:0000313" key="9">
    <source>
        <dbReference type="EMBL" id="KXZ51968.1"/>
    </source>
</evidence>
<evidence type="ECO:0000256" key="1">
    <source>
        <dbReference type="ARBA" id="ARBA00004123"/>
    </source>
</evidence>
<feature type="compositionally biased region" description="Low complexity" evidence="5">
    <location>
        <begin position="233"/>
        <end position="259"/>
    </location>
</feature>
<feature type="domain" description="XRRM" evidence="8">
    <location>
        <begin position="317"/>
        <end position="416"/>
    </location>
</feature>
<accession>A0A150GQE6</accession>
<dbReference type="PANTHER" id="PTHR22792">
    <property type="entry name" value="LUPUS LA PROTEIN-RELATED"/>
    <property type="match status" value="1"/>
</dbReference>
<dbReference type="InterPro" id="IPR035979">
    <property type="entry name" value="RBD_domain_sf"/>
</dbReference>
<keyword evidence="3" id="KW-0539">Nucleus</keyword>
<dbReference type="PRINTS" id="PR00302">
    <property type="entry name" value="LUPUSLA"/>
</dbReference>
<dbReference type="InterPro" id="IPR012677">
    <property type="entry name" value="Nucleotide-bd_a/b_plait_sf"/>
</dbReference>
<feature type="domain" description="RRM" evidence="6">
    <location>
        <begin position="114"/>
        <end position="197"/>
    </location>
</feature>
<dbReference type="SUPFAM" id="SSF46785">
    <property type="entry name" value="Winged helix' DNA-binding domain"/>
    <property type="match status" value="1"/>
</dbReference>